<evidence type="ECO:0000256" key="1">
    <source>
        <dbReference type="SAM" id="MobiDB-lite"/>
    </source>
</evidence>
<dbReference type="InterPro" id="IPR011990">
    <property type="entry name" value="TPR-like_helical_dom_sf"/>
</dbReference>
<sequence>MRATFARRSSVVSASVLSRSSATLPAAVASFSAATVTGTSVRSRPNTFGSAPHAASPLPPAQSTQTRSFISLFSRSSQAAKQIELEPGWEAILKWVGRTNDNLRGQLRTTLMKAFNDLMAYKNRFNTPMNASQANHCHRLFLYLQEDPLEEGGKDLTLEDLVAARQALLRAPKDDTVYHLGFFRALHEEIAKRRKEQINSVFGDGFSEFAESMEEEYAQPPSALEDPNADDPQPSRKLPTVHDDDFRCFISALSQYGAASEAAELLREFWNELLVKDRVYKGSKSLWVLVMRGLAAEGNETELKQMVEFADVAGVEYMPAFHEVMTVFYAQRDQIAETQEWFRRRIYGRWQPTARTYYEVLKCCTRKQQSRWAKDIFQNLIESNPRKELWDVCFQWAVLFLGKGTHDIKDMFSVMIQNNKHDLVKRPDIDTINCLIRAAADRNEPLLAERFFALATELKIRPNSRTHILQLEYRLDAGDMSGCKSAYHDLQMAESSADEDLPVTNRYIRKLCHSRTLDLDFAKRVVADLEDRSITLEPATVVALSIAFLQQNESRDLADTLSLNVFQFSAGQRGAIRDAFIGFILDARNSVERAWQAYNMLHYFFGETSRSDRLRLMEGFFRRGEAEKAAQVFSNMRDHFDADVRPTTADYVHTLELLGQYPSPAGLKTVYSLLKMDPNVYPSTQLYNAIMLAFGACGQHARAIEFWNEIAHSIEGPSYQSIEIVFWVCQQMPFGDRIARTIWRNMEKMEIDIPVNVFVGYIGAVASSGVLGDVISLLKSMETSVGYKPTAEIIGNAYNALPGQDLQRSFESWAKGAYPQQWLHLEEGCGRDETAQFLQKFRIKRDLKA</sequence>
<comment type="caution">
    <text evidence="2">The sequence shown here is derived from an EMBL/GenBank/DDBJ whole genome shotgun (WGS) entry which is preliminary data.</text>
</comment>
<proteinExistence type="predicted"/>
<dbReference type="OrthoDB" id="185373at2759"/>
<evidence type="ECO:0008006" key="4">
    <source>
        <dbReference type="Google" id="ProtNLM"/>
    </source>
</evidence>
<gene>
    <name evidence="2" type="ORF">TD95_000710</name>
</gene>
<dbReference type="PANTHER" id="PTHR47934:SF6">
    <property type="entry name" value="MITOCHONDRIAL GROUP I INTRON SPLICING FACTOR CCM1-RELATED"/>
    <property type="match status" value="1"/>
</dbReference>
<reference evidence="2 3" key="1">
    <citation type="submission" date="2015-03" db="EMBL/GenBank/DDBJ databases">
        <authorList>
            <person name="Radwan O."/>
            <person name="Al-Naeli F.A."/>
            <person name="Rendon G.A."/>
            <person name="Fields C."/>
        </authorList>
    </citation>
    <scope>NUCLEOTIDE SEQUENCE [LARGE SCALE GENOMIC DNA]</scope>
    <source>
        <strain evidence="2">CR-DP1</strain>
    </source>
</reference>
<dbReference type="GO" id="GO:0003729">
    <property type="term" value="F:mRNA binding"/>
    <property type="evidence" value="ECO:0007669"/>
    <property type="project" value="TreeGrafter"/>
</dbReference>
<dbReference type="GO" id="GO:0005739">
    <property type="term" value="C:mitochondrion"/>
    <property type="evidence" value="ECO:0007669"/>
    <property type="project" value="TreeGrafter"/>
</dbReference>
<dbReference type="GO" id="GO:0007005">
    <property type="term" value="P:mitochondrion organization"/>
    <property type="evidence" value="ECO:0007669"/>
    <property type="project" value="TreeGrafter"/>
</dbReference>
<dbReference type="GO" id="GO:0006396">
    <property type="term" value="P:RNA processing"/>
    <property type="evidence" value="ECO:0007669"/>
    <property type="project" value="TreeGrafter"/>
</dbReference>
<organism evidence="2 3">
    <name type="scientific">Thielaviopsis punctulata</name>
    <dbReference type="NCBI Taxonomy" id="72032"/>
    <lineage>
        <taxon>Eukaryota</taxon>
        <taxon>Fungi</taxon>
        <taxon>Dikarya</taxon>
        <taxon>Ascomycota</taxon>
        <taxon>Pezizomycotina</taxon>
        <taxon>Sordariomycetes</taxon>
        <taxon>Hypocreomycetidae</taxon>
        <taxon>Microascales</taxon>
        <taxon>Ceratocystidaceae</taxon>
        <taxon>Thielaviopsis</taxon>
    </lineage>
</organism>
<dbReference type="InterPro" id="IPR051114">
    <property type="entry name" value="Mito_RNA_Proc_CCM1"/>
</dbReference>
<keyword evidence="3" id="KW-1185">Reference proteome</keyword>
<feature type="region of interest" description="Disordered" evidence="1">
    <location>
        <begin position="40"/>
        <end position="61"/>
    </location>
</feature>
<dbReference type="AlphaFoldDB" id="A0A0F4ZHL1"/>
<dbReference type="Gene3D" id="1.25.40.10">
    <property type="entry name" value="Tetratricopeptide repeat domain"/>
    <property type="match status" value="2"/>
</dbReference>
<name>A0A0F4ZHL1_9PEZI</name>
<evidence type="ECO:0000313" key="3">
    <source>
        <dbReference type="Proteomes" id="UP000033483"/>
    </source>
</evidence>
<feature type="region of interest" description="Disordered" evidence="1">
    <location>
        <begin position="216"/>
        <end position="240"/>
    </location>
</feature>
<accession>A0A0F4ZHL1</accession>
<dbReference type="Proteomes" id="UP000033483">
    <property type="component" value="Unassembled WGS sequence"/>
</dbReference>
<dbReference type="EMBL" id="LAEV01000760">
    <property type="protein sequence ID" value="KKA29606.1"/>
    <property type="molecule type" value="Genomic_DNA"/>
</dbReference>
<dbReference type="PANTHER" id="PTHR47934">
    <property type="entry name" value="PENTATRICOPEPTIDE REPEAT-CONTAINING PROTEIN PET309, MITOCHONDRIAL"/>
    <property type="match status" value="1"/>
</dbReference>
<evidence type="ECO:0000313" key="2">
    <source>
        <dbReference type="EMBL" id="KKA29606.1"/>
    </source>
</evidence>
<protein>
    <recommendedName>
        <fullName evidence="4">Pentacotripeptide-repeat region of PRORP domain-containing protein</fullName>
    </recommendedName>
</protein>